<evidence type="ECO:0000259" key="4">
    <source>
        <dbReference type="PROSITE" id="PS51060"/>
    </source>
</evidence>
<dbReference type="GO" id="GO:0070212">
    <property type="term" value="P:protein poly-ADP-ribosylation"/>
    <property type="evidence" value="ECO:0007669"/>
    <property type="project" value="TreeGrafter"/>
</dbReference>
<dbReference type="Gene3D" id="1.20.142.10">
    <property type="entry name" value="Poly(ADP-ribose) polymerase, regulatory domain"/>
    <property type="match status" value="1"/>
</dbReference>
<dbReference type="InterPro" id="IPR004102">
    <property type="entry name" value="Poly(ADP-ribose)pol_reg_dom"/>
</dbReference>
<keyword evidence="1" id="KW-0328">Glycosyltransferase</keyword>
<evidence type="ECO:0000313" key="5">
    <source>
        <dbReference type="EMBL" id="KAF2302489.1"/>
    </source>
</evidence>
<reference evidence="5 6" key="1">
    <citation type="journal article" date="2020" name="Mol. Plant">
        <title>The Chromosome-Based Rubber Tree Genome Provides New Insights into Spurge Genome Evolution and Rubber Biosynthesis.</title>
        <authorList>
            <person name="Liu J."/>
            <person name="Shi C."/>
            <person name="Shi C.C."/>
            <person name="Li W."/>
            <person name="Zhang Q.J."/>
            <person name="Zhang Y."/>
            <person name="Li K."/>
            <person name="Lu H.F."/>
            <person name="Shi C."/>
            <person name="Zhu S.T."/>
            <person name="Xiao Z.Y."/>
            <person name="Nan H."/>
            <person name="Yue Y."/>
            <person name="Zhu X.G."/>
            <person name="Wu Y."/>
            <person name="Hong X.N."/>
            <person name="Fan G.Y."/>
            <person name="Tong Y."/>
            <person name="Zhang D."/>
            <person name="Mao C.L."/>
            <person name="Liu Y.L."/>
            <person name="Hao S.J."/>
            <person name="Liu W.Q."/>
            <person name="Lv M.Q."/>
            <person name="Zhang H.B."/>
            <person name="Liu Y."/>
            <person name="Hu-Tang G.R."/>
            <person name="Wang J.P."/>
            <person name="Wang J.H."/>
            <person name="Sun Y.H."/>
            <person name="Ni S.B."/>
            <person name="Chen W.B."/>
            <person name="Zhang X.C."/>
            <person name="Jiao Y.N."/>
            <person name="Eichler E.E."/>
            <person name="Li G.H."/>
            <person name="Liu X."/>
            <person name="Gao L.Z."/>
        </authorList>
    </citation>
    <scope>NUCLEOTIDE SEQUENCE [LARGE SCALE GENOMIC DNA]</scope>
    <source>
        <strain evidence="6">cv. GT1</strain>
        <tissue evidence="5">Leaf</tissue>
    </source>
</reference>
<sequence>MGYSFMIEYKTGLSNKAADALSRKDEEVELQAILVPQWVDWEEIGHEVILEDKAASQQVGNDKVEKGPRPSKDGGVYKQLTNKNRRAADSQLLPPPLVELMKMLFNVEEFRHEASDLQDAGGSIKFSVCRTVISDDSYGFFKFGPYYCIPFVCLYINVSCTEPEFDLELYVQYFNMFSVSLLRAAMIEFEINMSEVPLGKLGKCNIPKGFEALTEMQNLLNSSTHDPSIKESLIIDAGNRFFTAIPSIHPHVIRDEDEFT</sequence>
<feature type="domain" description="PARP alpha-helical" evidence="4">
    <location>
        <begin position="162"/>
        <end position="260"/>
    </location>
</feature>
<dbReference type="Pfam" id="PF02877">
    <property type="entry name" value="PARP_reg"/>
    <property type="match status" value="1"/>
</dbReference>
<keyword evidence="3" id="KW-0520">NAD</keyword>
<organism evidence="5 6">
    <name type="scientific">Hevea brasiliensis</name>
    <name type="common">Para rubber tree</name>
    <name type="synonym">Siphonia brasiliensis</name>
    <dbReference type="NCBI Taxonomy" id="3981"/>
    <lineage>
        <taxon>Eukaryota</taxon>
        <taxon>Viridiplantae</taxon>
        <taxon>Streptophyta</taxon>
        <taxon>Embryophyta</taxon>
        <taxon>Tracheophyta</taxon>
        <taxon>Spermatophyta</taxon>
        <taxon>Magnoliopsida</taxon>
        <taxon>eudicotyledons</taxon>
        <taxon>Gunneridae</taxon>
        <taxon>Pentapetalae</taxon>
        <taxon>rosids</taxon>
        <taxon>fabids</taxon>
        <taxon>Malpighiales</taxon>
        <taxon>Euphorbiaceae</taxon>
        <taxon>Crotonoideae</taxon>
        <taxon>Micrandreae</taxon>
        <taxon>Hevea</taxon>
    </lineage>
</organism>
<evidence type="ECO:0000313" key="6">
    <source>
        <dbReference type="Proteomes" id="UP000467840"/>
    </source>
</evidence>
<keyword evidence="6" id="KW-1185">Reference proteome</keyword>
<gene>
    <name evidence="5" type="ORF">GH714_036547</name>
</gene>
<accession>A0A6A6LSA6</accession>
<keyword evidence="2" id="KW-0808">Transferase</keyword>
<name>A0A6A6LSA6_HEVBR</name>
<dbReference type="GO" id="GO:1990404">
    <property type="term" value="F:NAD+-protein mono-ADP-ribosyltransferase activity"/>
    <property type="evidence" value="ECO:0007669"/>
    <property type="project" value="TreeGrafter"/>
</dbReference>
<dbReference type="PROSITE" id="PS51060">
    <property type="entry name" value="PARP_ALPHA_HD"/>
    <property type="match status" value="1"/>
</dbReference>
<protein>
    <recommendedName>
        <fullName evidence="4">PARP alpha-helical domain-containing protein</fullName>
    </recommendedName>
</protein>
<evidence type="ECO:0000256" key="3">
    <source>
        <dbReference type="ARBA" id="ARBA00023027"/>
    </source>
</evidence>
<evidence type="ECO:0000256" key="1">
    <source>
        <dbReference type="ARBA" id="ARBA00022676"/>
    </source>
</evidence>
<dbReference type="GO" id="GO:0006302">
    <property type="term" value="P:double-strand break repair"/>
    <property type="evidence" value="ECO:0007669"/>
    <property type="project" value="TreeGrafter"/>
</dbReference>
<dbReference type="InterPro" id="IPR036616">
    <property type="entry name" value="Poly(ADP-ribose)pol_reg_dom_sf"/>
</dbReference>
<dbReference type="EMBL" id="JAAGAX010000010">
    <property type="protein sequence ID" value="KAF2302489.1"/>
    <property type="molecule type" value="Genomic_DNA"/>
</dbReference>
<dbReference type="InterPro" id="IPR050800">
    <property type="entry name" value="ARTD/PARP"/>
</dbReference>
<dbReference type="PANTHER" id="PTHR10459:SF80">
    <property type="entry name" value="POLY [ADP-RIBOSE] POLYMERASE 1"/>
    <property type="match status" value="1"/>
</dbReference>
<evidence type="ECO:0000256" key="2">
    <source>
        <dbReference type="ARBA" id="ARBA00022679"/>
    </source>
</evidence>
<proteinExistence type="predicted"/>
<dbReference type="SUPFAM" id="SSF47587">
    <property type="entry name" value="Domain of poly(ADP-ribose) polymerase"/>
    <property type="match status" value="1"/>
</dbReference>
<dbReference type="GO" id="GO:0005730">
    <property type="term" value="C:nucleolus"/>
    <property type="evidence" value="ECO:0007669"/>
    <property type="project" value="TreeGrafter"/>
</dbReference>
<dbReference type="AlphaFoldDB" id="A0A6A6LSA6"/>
<dbReference type="Proteomes" id="UP000467840">
    <property type="component" value="Chromosome 4"/>
</dbReference>
<comment type="caution">
    <text evidence="5">The sequence shown here is derived from an EMBL/GenBank/DDBJ whole genome shotgun (WGS) entry which is preliminary data.</text>
</comment>
<dbReference type="PANTHER" id="PTHR10459">
    <property type="entry name" value="DNA LIGASE"/>
    <property type="match status" value="1"/>
</dbReference>
<dbReference type="GO" id="GO:0003950">
    <property type="term" value="F:NAD+ poly-ADP-ribosyltransferase activity"/>
    <property type="evidence" value="ECO:0007669"/>
    <property type="project" value="InterPro"/>
</dbReference>